<sequence>MIGRLRGAKPGMRVVLAVAAQRNKTAGLGRARTECAFARLAGHPLRQLCGIGQCAFQFFFPMDLMMVGEPNCARQ</sequence>
<evidence type="ECO:0000313" key="1">
    <source>
        <dbReference type="Proteomes" id="UP000050741"/>
    </source>
</evidence>
<organism evidence="1 2">
    <name type="scientific">Globodera pallida</name>
    <name type="common">Potato cyst nematode worm</name>
    <name type="synonym">Heterodera pallida</name>
    <dbReference type="NCBI Taxonomy" id="36090"/>
    <lineage>
        <taxon>Eukaryota</taxon>
        <taxon>Metazoa</taxon>
        <taxon>Ecdysozoa</taxon>
        <taxon>Nematoda</taxon>
        <taxon>Chromadorea</taxon>
        <taxon>Rhabditida</taxon>
        <taxon>Tylenchina</taxon>
        <taxon>Tylenchomorpha</taxon>
        <taxon>Tylenchoidea</taxon>
        <taxon>Heteroderidae</taxon>
        <taxon>Heteroderinae</taxon>
        <taxon>Globodera</taxon>
    </lineage>
</organism>
<name>A0A183CSJ9_GLOPA</name>
<proteinExistence type="predicted"/>
<dbReference type="Proteomes" id="UP000050741">
    <property type="component" value="Unassembled WGS sequence"/>
</dbReference>
<accession>A0A183CSJ9</accession>
<protein>
    <submittedName>
        <fullName evidence="2">Secreted protein</fullName>
    </submittedName>
</protein>
<reference evidence="1" key="1">
    <citation type="submission" date="2014-05" db="EMBL/GenBank/DDBJ databases">
        <title>The genome and life-stage specific transcriptomes of Globodera pallida elucidate key aspects of plant parasitism by a cyst nematode.</title>
        <authorList>
            <person name="Cotton J.A."/>
            <person name="Lilley C.J."/>
            <person name="Jones L.M."/>
            <person name="Kikuchi T."/>
            <person name="Reid A.J."/>
            <person name="Thorpe P."/>
            <person name="Tsai I.J."/>
            <person name="Beasley H."/>
            <person name="Blok V."/>
            <person name="Cock P.J.A."/>
            <person name="Van den Akker S.E."/>
            <person name="Holroyd N."/>
            <person name="Hunt M."/>
            <person name="Mantelin S."/>
            <person name="Naghra H."/>
            <person name="Pain A."/>
            <person name="Palomares-Rius J.E."/>
            <person name="Zarowiecki M."/>
            <person name="Berriman M."/>
            <person name="Jones J.T."/>
            <person name="Urwin P.E."/>
        </authorList>
    </citation>
    <scope>NUCLEOTIDE SEQUENCE [LARGE SCALE GENOMIC DNA]</scope>
    <source>
        <strain evidence="1">Lindley</strain>
    </source>
</reference>
<keyword evidence="1" id="KW-1185">Reference proteome</keyword>
<reference evidence="2" key="2">
    <citation type="submission" date="2016-06" db="UniProtKB">
        <authorList>
            <consortium name="WormBaseParasite"/>
        </authorList>
    </citation>
    <scope>IDENTIFICATION</scope>
</reference>
<dbReference type="WBParaSite" id="GPLIN_001585700">
    <property type="protein sequence ID" value="GPLIN_001585700"/>
    <property type="gene ID" value="GPLIN_001585700"/>
</dbReference>
<evidence type="ECO:0000313" key="2">
    <source>
        <dbReference type="WBParaSite" id="GPLIN_001585700"/>
    </source>
</evidence>
<dbReference type="AlphaFoldDB" id="A0A183CSJ9"/>